<dbReference type="AlphaFoldDB" id="A0A3L6G511"/>
<accession>A0A3L6G511</accession>
<dbReference type="Proteomes" id="UP000251960">
    <property type="component" value="Chromosome 10"/>
</dbReference>
<comment type="caution">
    <text evidence="1">The sequence shown here is derived from an EMBL/GenBank/DDBJ whole genome shotgun (WGS) entry which is preliminary data.</text>
</comment>
<protein>
    <submittedName>
        <fullName evidence="1">Uncharacterized protein</fullName>
    </submittedName>
</protein>
<dbReference type="EMBL" id="NCVQ01000002">
    <property type="protein sequence ID" value="PWZ43682.1"/>
    <property type="molecule type" value="Genomic_DNA"/>
</dbReference>
<evidence type="ECO:0000313" key="1">
    <source>
        <dbReference type="EMBL" id="PWZ43682.1"/>
    </source>
</evidence>
<organism evidence="1">
    <name type="scientific">Zea mays</name>
    <name type="common">Maize</name>
    <dbReference type="NCBI Taxonomy" id="4577"/>
    <lineage>
        <taxon>Eukaryota</taxon>
        <taxon>Viridiplantae</taxon>
        <taxon>Streptophyta</taxon>
        <taxon>Embryophyta</taxon>
        <taxon>Tracheophyta</taxon>
        <taxon>Spermatophyta</taxon>
        <taxon>Magnoliopsida</taxon>
        <taxon>Liliopsida</taxon>
        <taxon>Poales</taxon>
        <taxon>Poaceae</taxon>
        <taxon>PACMAD clade</taxon>
        <taxon>Panicoideae</taxon>
        <taxon>Andropogonodae</taxon>
        <taxon>Andropogoneae</taxon>
        <taxon>Tripsacinae</taxon>
        <taxon>Zea</taxon>
    </lineage>
</organism>
<name>A0A3L6G511_MAIZE</name>
<proteinExistence type="predicted"/>
<sequence>MQLRLRILLLWRCQGSSYSRRFRQWPPQTLGQPWWRH</sequence>
<reference evidence="1" key="1">
    <citation type="journal article" date="2018" name="Nat. Genet.">
        <title>Extensive intraspecific gene order and gene structural variations between Mo17 and other maize genomes.</title>
        <authorList>
            <person name="Sun S."/>
            <person name="Zhou Y."/>
            <person name="Chen J."/>
            <person name="Shi J."/>
            <person name="Zhao H."/>
            <person name="Zhao H."/>
            <person name="Song W."/>
            <person name="Zhang M."/>
            <person name="Cui Y."/>
            <person name="Dong X."/>
            <person name="Liu H."/>
            <person name="Ma X."/>
            <person name="Jiao Y."/>
            <person name="Wang B."/>
            <person name="Wei X."/>
            <person name="Stein J.C."/>
            <person name="Glaubitz J.C."/>
            <person name="Lu F."/>
            <person name="Yu G."/>
            <person name="Liang C."/>
            <person name="Fengler K."/>
            <person name="Li B."/>
            <person name="Rafalski A."/>
            <person name="Schnable P.S."/>
            <person name="Ware D.H."/>
            <person name="Buckler E.S."/>
            <person name="Lai J."/>
        </authorList>
    </citation>
    <scope>NUCLEOTIDE SEQUENCE [LARGE SCALE GENOMIC DNA]</scope>
    <source>
        <tissue evidence="1">Seedling</tissue>
    </source>
</reference>
<gene>
    <name evidence="1" type="ORF">Zm00014a_041024</name>
</gene>